<name>A0ABM1BTK2_LIMPO</name>
<proteinExistence type="predicted"/>
<evidence type="ECO:0000313" key="2">
    <source>
        <dbReference type="RefSeq" id="XP_013788405.1"/>
    </source>
</evidence>
<gene>
    <name evidence="2" type="primary">LOC106472317</name>
</gene>
<evidence type="ECO:0000313" key="1">
    <source>
        <dbReference type="Proteomes" id="UP000694941"/>
    </source>
</evidence>
<sequence>MMKADELVLSDVHLYSDNRPQDKLVSIVACVTASDEVKSQLKVVQSHFVFKLPGMQQYNDNALERKELSYDDDGDLLVKREESDEKEVMLLNHFLCTPLDLVGLQVWSGALLLSDYLLCYGHKILNEHHVLELGAGSGLCSIIAGMFSSCVFCTDFVDNVLEFSQNNVEMNKHLLGYFQRSNSICEKSCPVIVKRFDWTKHECEINLEDPWGWTMQEKDDLKKVNVILAADVIYDDNLTDAFFETVIRLMLQPPSKVLYISLEKRINFSLDVMDVACPAYTHFYQYLQNLPLHSGHQDWDVQQVPTFFPQLFHYKRTPQLELWRVEALLSK</sequence>
<accession>A0ABM1BTK2</accession>
<organism evidence="1 2">
    <name type="scientific">Limulus polyphemus</name>
    <name type="common">Atlantic horseshoe crab</name>
    <dbReference type="NCBI Taxonomy" id="6850"/>
    <lineage>
        <taxon>Eukaryota</taxon>
        <taxon>Metazoa</taxon>
        <taxon>Ecdysozoa</taxon>
        <taxon>Arthropoda</taxon>
        <taxon>Chelicerata</taxon>
        <taxon>Merostomata</taxon>
        <taxon>Xiphosura</taxon>
        <taxon>Limulidae</taxon>
        <taxon>Limulus</taxon>
    </lineage>
</organism>
<keyword evidence="1" id="KW-1185">Reference proteome</keyword>
<dbReference type="SUPFAM" id="SSF53335">
    <property type="entry name" value="S-adenosyl-L-methionine-dependent methyltransferases"/>
    <property type="match status" value="1"/>
</dbReference>
<dbReference type="PANTHER" id="PTHR23108">
    <property type="entry name" value="METHYLTRANSFERASE-RELATED"/>
    <property type="match status" value="1"/>
</dbReference>
<dbReference type="InterPro" id="IPR029063">
    <property type="entry name" value="SAM-dependent_MTases_sf"/>
</dbReference>
<dbReference type="InterPro" id="IPR019410">
    <property type="entry name" value="Methyltransf_16"/>
</dbReference>
<dbReference type="Gene3D" id="3.40.50.150">
    <property type="entry name" value="Vaccinia Virus protein VP39"/>
    <property type="match status" value="1"/>
</dbReference>
<dbReference type="PANTHER" id="PTHR23108:SF0">
    <property type="entry name" value="METHYLTRANSFERASE-LIKE PROTEIN 22"/>
    <property type="match status" value="1"/>
</dbReference>
<reference evidence="2" key="1">
    <citation type="submission" date="2025-08" db="UniProtKB">
        <authorList>
            <consortium name="RefSeq"/>
        </authorList>
    </citation>
    <scope>IDENTIFICATION</scope>
    <source>
        <tissue evidence="2">Muscle</tissue>
    </source>
</reference>
<dbReference type="RefSeq" id="XP_013788405.1">
    <property type="nucleotide sequence ID" value="XM_013932951.2"/>
</dbReference>
<protein>
    <submittedName>
        <fullName evidence="2">Methyltransferase-like protein 22 isoform X1</fullName>
    </submittedName>
</protein>
<dbReference type="Pfam" id="PF10294">
    <property type="entry name" value="Methyltransf_16"/>
    <property type="match status" value="1"/>
</dbReference>
<dbReference type="Proteomes" id="UP000694941">
    <property type="component" value="Unplaced"/>
</dbReference>
<dbReference type="GeneID" id="106472317"/>
<dbReference type="InterPro" id="IPR038899">
    <property type="entry name" value="METTL22"/>
</dbReference>